<gene>
    <name evidence="1" type="ORF">NCTC7102_02398</name>
</gene>
<dbReference type="Proteomes" id="UP000281393">
    <property type="component" value="Chromosome"/>
</dbReference>
<sequence>MAINRYRYPQDQTRISMLTYRCVRFKRSDHTSLPGDAPGGNRDCLFHLISDISRDLDPFFPKRLISFIRNKDVQ</sequence>
<protein>
    <submittedName>
        <fullName evidence="1">Uncharacterized protein</fullName>
    </submittedName>
</protein>
<reference evidence="1 2" key="1">
    <citation type="submission" date="2018-12" db="EMBL/GenBank/DDBJ databases">
        <authorList>
            <consortium name="Pathogen Informatics"/>
        </authorList>
    </citation>
    <scope>NUCLEOTIDE SEQUENCE [LARGE SCALE GENOMIC DNA]</scope>
    <source>
        <strain evidence="1 2">NCTC7102</strain>
    </source>
</reference>
<organism evidence="1 2">
    <name type="scientific">Salmonella enterica subsp. enterica serovar Daytona</name>
    <dbReference type="NCBI Taxonomy" id="1962639"/>
    <lineage>
        <taxon>Bacteria</taxon>
        <taxon>Pseudomonadati</taxon>
        <taxon>Pseudomonadota</taxon>
        <taxon>Gammaproteobacteria</taxon>
        <taxon>Enterobacterales</taxon>
        <taxon>Enterobacteriaceae</taxon>
        <taxon>Salmonella</taxon>
    </lineage>
</organism>
<dbReference type="EMBL" id="LR133909">
    <property type="protein sequence ID" value="VDY40967.1"/>
    <property type="molecule type" value="Genomic_DNA"/>
</dbReference>
<name>A0A447JGB1_SALET</name>
<accession>A0A447JGB1</accession>
<evidence type="ECO:0000313" key="1">
    <source>
        <dbReference type="EMBL" id="VDY40967.1"/>
    </source>
</evidence>
<dbReference type="AlphaFoldDB" id="A0A447JGB1"/>
<proteinExistence type="predicted"/>
<evidence type="ECO:0000313" key="2">
    <source>
        <dbReference type="Proteomes" id="UP000281393"/>
    </source>
</evidence>